<gene>
    <name evidence="2" type="ORF">NGRA_2058</name>
</gene>
<keyword evidence="1" id="KW-1133">Transmembrane helix</keyword>
<evidence type="ECO:0000256" key="1">
    <source>
        <dbReference type="SAM" id="Phobius"/>
    </source>
</evidence>
<keyword evidence="1" id="KW-0812">Transmembrane</keyword>
<feature type="transmembrane region" description="Helical" evidence="1">
    <location>
        <begin position="6"/>
        <end position="26"/>
    </location>
</feature>
<proteinExistence type="predicted"/>
<organism evidence="2 3">
    <name type="scientific">Nosema granulosis</name>
    <dbReference type="NCBI Taxonomy" id="83296"/>
    <lineage>
        <taxon>Eukaryota</taxon>
        <taxon>Fungi</taxon>
        <taxon>Fungi incertae sedis</taxon>
        <taxon>Microsporidia</taxon>
        <taxon>Nosematidae</taxon>
        <taxon>Nosema</taxon>
    </lineage>
</organism>
<comment type="caution">
    <text evidence="2">The sequence shown here is derived from an EMBL/GenBank/DDBJ whole genome shotgun (WGS) entry which is preliminary data.</text>
</comment>
<dbReference type="Proteomes" id="UP000740883">
    <property type="component" value="Unassembled WGS sequence"/>
</dbReference>
<dbReference type="EMBL" id="SBJO01000179">
    <property type="protein sequence ID" value="KAF9762383.1"/>
    <property type="molecule type" value="Genomic_DNA"/>
</dbReference>
<accession>A0A9P6GY91</accession>
<keyword evidence="1" id="KW-0472">Membrane</keyword>
<keyword evidence="3" id="KW-1185">Reference proteome</keyword>
<sequence>MSLKKILIVAAIIIVILIIVGGVMGYKLWKKALDIDASLKDAKTNITPELKTMYGLTDEQCDQVYAGIFILAAIPEEDLRKIMNLDDSKIKKIDGERLSIRFDLFLVGKEQINKKFAPGTIPKKIVDLVKTPSDTLVFNEDYRSLADRIYSSFKTKETLLKKKIEGGKNYDIVETIIAALPDLLSSII</sequence>
<reference evidence="2 3" key="1">
    <citation type="journal article" date="2020" name="Genome Biol. Evol.">
        <title>Comparative genomics of strictly vertically transmitted, feminizing microsporidia endosymbionts of amphipod crustaceans.</title>
        <authorList>
            <person name="Cormier A."/>
            <person name="Chebbi M.A."/>
            <person name="Giraud I."/>
            <person name="Wattier R."/>
            <person name="Teixeira M."/>
            <person name="Gilbert C."/>
            <person name="Rigaud T."/>
            <person name="Cordaux R."/>
        </authorList>
    </citation>
    <scope>NUCLEOTIDE SEQUENCE [LARGE SCALE GENOMIC DNA]</scope>
    <source>
        <strain evidence="2 3">Ou3-Ou53</strain>
    </source>
</reference>
<evidence type="ECO:0000313" key="3">
    <source>
        <dbReference type="Proteomes" id="UP000740883"/>
    </source>
</evidence>
<protein>
    <submittedName>
        <fullName evidence="2">Uncharacterized protein</fullName>
    </submittedName>
</protein>
<evidence type="ECO:0000313" key="2">
    <source>
        <dbReference type="EMBL" id="KAF9762383.1"/>
    </source>
</evidence>
<name>A0A9P6GY91_9MICR</name>
<dbReference type="AlphaFoldDB" id="A0A9P6GY91"/>